<keyword evidence="3" id="KW-1133">Transmembrane helix</keyword>
<proteinExistence type="predicted"/>
<evidence type="ECO:0000256" key="3">
    <source>
        <dbReference type="SAM" id="Phobius"/>
    </source>
</evidence>
<feature type="compositionally biased region" description="Basic and acidic residues" evidence="2">
    <location>
        <begin position="334"/>
        <end position="346"/>
    </location>
</feature>
<feature type="coiled-coil region" evidence="1">
    <location>
        <begin position="107"/>
        <end position="137"/>
    </location>
</feature>
<dbReference type="RefSeq" id="XP_053543239.1">
    <property type="nucleotide sequence ID" value="XM_053687264.1"/>
</dbReference>
<dbReference type="AlphaFoldDB" id="A0A9F7TN17"/>
<organism evidence="4 6">
    <name type="scientific">Ictalurus punctatus</name>
    <name type="common">Channel catfish</name>
    <name type="synonym">Silurus punctatus</name>
    <dbReference type="NCBI Taxonomy" id="7998"/>
    <lineage>
        <taxon>Eukaryota</taxon>
        <taxon>Metazoa</taxon>
        <taxon>Chordata</taxon>
        <taxon>Craniata</taxon>
        <taxon>Vertebrata</taxon>
        <taxon>Euteleostomi</taxon>
        <taxon>Actinopterygii</taxon>
        <taxon>Neopterygii</taxon>
        <taxon>Teleostei</taxon>
        <taxon>Ostariophysi</taxon>
        <taxon>Siluriformes</taxon>
        <taxon>Ictaluridae</taxon>
        <taxon>Ictalurus</taxon>
    </lineage>
</organism>
<gene>
    <name evidence="5 6" type="primary">LOC108279694</name>
</gene>
<sequence length="667" mass="76712">MDTAYELCNELFSWIDKQEQCAEDLMGLADELGEIMKAKSKRQFQINTATLITYFNMLIFGISLFLLSVLPALGVAFVLLGCVSCGPSSLTRLTHTIVKKWKSSTAIENAEKTADEIKKILNNIERLQKKLTEECEIQGLKASSSNEVQCEITARILKAIAKRMKKDLPLNCLRHLLRNEDIASEIHLDKTFYRNVSVLLKVIGYSFFSLKTITQTDQVTEGVLGLVLTLTDSVSNCEKLIKNKQQPEDINFLKTKASEICDAMMKLRTQLNDIKEILLQMECDMDLTEKIVGSQIYKGTINIKYKQYQAQIENFIVMCSNHTEQKGIGAKCSPGERKLNGEKESQESTGSEDSPSDGESKRKKLTSEQKQSDLQLTMEKKDVKYRLPQITLSNVRSLPNKMQELKELLMIIQNVEFLLFNTSDLIFFTETWLKENSQVCHYNLSESGYAHIRLDRNAEETQKSRGGGLITYIKNDWAESLEMDKSINTPNYELMSLLIKPNNHPEDSPVLIFIHVYIPGRNRIKDTREKIHDIYLDYFNSNNRARIFLLGDFNKCKVTLDLEQYVTCPTRGKNILDMCYGNVPEAYRCVCSRPLGKSDHNVIHLLPKDNPESDIHFNPCDHRYVNTRIAQERARIEQERARIEQERARIEQERARIEQERARIEQE</sequence>
<name>A0A9F7TN17_ICTPU</name>
<keyword evidence="3" id="KW-0472">Membrane</keyword>
<protein>
    <submittedName>
        <fullName evidence="5 6">Uncharacterized protein LOC108279694 isoform X1</fullName>
    </submittedName>
</protein>
<dbReference type="OrthoDB" id="10037236at2759"/>
<feature type="coiled-coil region" evidence="1">
    <location>
        <begin position="626"/>
        <end position="667"/>
    </location>
</feature>
<dbReference type="Proteomes" id="UP000221080">
    <property type="component" value="Chromosome 2"/>
</dbReference>
<dbReference type="SUPFAM" id="SSF56219">
    <property type="entry name" value="DNase I-like"/>
    <property type="match status" value="1"/>
</dbReference>
<dbReference type="PANTHER" id="PTHR47510">
    <property type="entry name" value="REVERSE TRANSCRIPTASE DOMAIN-CONTAINING PROTEIN"/>
    <property type="match status" value="1"/>
</dbReference>
<feature type="region of interest" description="Disordered" evidence="2">
    <location>
        <begin position="329"/>
        <end position="373"/>
    </location>
</feature>
<evidence type="ECO:0000313" key="4">
    <source>
        <dbReference type="Proteomes" id="UP000221080"/>
    </source>
</evidence>
<accession>A0A9F7TN17</accession>
<reference evidence="5 6" key="2">
    <citation type="submission" date="2025-04" db="UniProtKB">
        <authorList>
            <consortium name="RefSeq"/>
        </authorList>
    </citation>
    <scope>IDENTIFICATION</scope>
    <source>
        <tissue evidence="5 6">Blood</tissue>
    </source>
</reference>
<keyword evidence="4" id="KW-1185">Reference proteome</keyword>
<keyword evidence="3" id="KW-0812">Transmembrane</keyword>
<dbReference type="KEGG" id="ipu:108279694"/>
<evidence type="ECO:0000256" key="2">
    <source>
        <dbReference type="SAM" id="MobiDB-lite"/>
    </source>
</evidence>
<dbReference type="RefSeq" id="XP_053543236.1">
    <property type="nucleotide sequence ID" value="XM_053687261.1"/>
</dbReference>
<dbReference type="InterPro" id="IPR036691">
    <property type="entry name" value="Endo/exonu/phosph_ase_sf"/>
</dbReference>
<dbReference type="Gene3D" id="3.60.10.10">
    <property type="entry name" value="Endonuclease/exonuclease/phosphatase"/>
    <property type="match status" value="1"/>
</dbReference>
<dbReference type="PANTHER" id="PTHR47510:SF3">
    <property type="entry name" value="ENDO_EXONUCLEASE_PHOSPHATASE DOMAIN-CONTAINING PROTEIN"/>
    <property type="match status" value="1"/>
</dbReference>
<feature type="transmembrane region" description="Helical" evidence="3">
    <location>
        <begin position="51"/>
        <end position="80"/>
    </location>
</feature>
<evidence type="ECO:0000313" key="6">
    <source>
        <dbReference type="RefSeq" id="XP_053543239.1"/>
    </source>
</evidence>
<dbReference type="GeneID" id="108279694"/>
<evidence type="ECO:0000313" key="5">
    <source>
        <dbReference type="RefSeq" id="XP_053543236.1"/>
    </source>
</evidence>
<reference evidence="4" key="1">
    <citation type="journal article" date="2016" name="Nat. Commun.">
        <title>The channel catfish genome sequence provides insights into the evolution of scale formation in teleosts.</title>
        <authorList>
            <person name="Liu Z."/>
            <person name="Liu S."/>
            <person name="Yao J."/>
            <person name="Bao L."/>
            <person name="Zhang J."/>
            <person name="Li Y."/>
            <person name="Jiang C."/>
            <person name="Sun L."/>
            <person name="Wang R."/>
            <person name="Zhang Y."/>
            <person name="Zhou T."/>
            <person name="Zeng Q."/>
            <person name="Fu Q."/>
            <person name="Gao S."/>
            <person name="Li N."/>
            <person name="Koren S."/>
            <person name="Jiang Y."/>
            <person name="Zimin A."/>
            <person name="Xu P."/>
            <person name="Phillippy A.M."/>
            <person name="Geng X."/>
            <person name="Song L."/>
            <person name="Sun F."/>
            <person name="Li C."/>
            <person name="Wang X."/>
            <person name="Chen A."/>
            <person name="Jin Y."/>
            <person name="Yuan Z."/>
            <person name="Yang Y."/>
            <person name="Tan S."/>
            <person name="Peatman E."/>
            <person name="Lu J."/>
            <person name="Qin Z."/>
            <person name="Dunham R."/>
            <person name="Li Z."/>
            <person name="Sonstegard T."/>
            <person name="Feng J."/>
            <person name="Danzmann R.G."/>
            <person name="Schroeder S."/>
            <person name="Scheffler B."/>
            <person name="Duke M.V."/>
            <person name="Ballard L."/>
            <person name="Kucuktas H."/>
            <person name="Kaltenboeck L."/>
            <person name="Liu H."/>
            <person name="Armbruster J."/>
            <person name="Xie Y."/>
            <person name="Kirby M.L."/>
            <person name="Tian Y."/>
            <person name="Flanagan M.E."/>
            <person name="Mu W."/>
            <person name="Waldbieser G.C."/>
        </authorList>
    </citation>
    <scope>NUCLEOTIDE SEQUENCE [LARGE SCALE GENOMIC DNA]</scope>
    <source>
        <strain evidence="4">SDA103</strain>
    </source>
</reference>
<keyword evidence="1" id="KW-0175">Coiled coil</keyword>
<evidence type="ECO:0000256" key="1">
    <source>
        <dbReference type="SAM" id="Coils"/>
    </source>
</evidence>